<dbReference type="EMBL" id="RKLV01000001">
    <property type="protein sequence ID" value="MCX2817899.1"/>
    <property type="molecule type" value="Genomic_DNA"/>
</dbReference>
<dbReference type="InterPro" id="IPR052339">
    <property type="entry name" value="Fe-S_Maturation_MIP18"/>
</dbReference>
<dbReference type="PANTHER" id="PTHR42831">
    <property type="entry name" value="FE-S PROTEIN MATURATION AUXILIARY FACTOR YITW"/>
    <property type="match status" value="1"/>
</dbReference>
<dbReference type="Gene3D" id="3.30.300.130">
    <property type="entry name" value="Fe-S cluster assembly (FSCA)"/>
    <property type="match status" value="1"/>
</dbReference>
<protein>
    <submittedName>
        <fullName evidence="3">Iron-sulfur cluster assembly protein</fullName>
    </submittedName>
</protein>
<dbReference type="SUPFAM" id="SSF117916">
    <property type="entry name" value="Fe-S cluster assembly (FSCA) domain-like"/>
    <property type="match status" value="1"/>
</dbReference>
<evidence type="ECO:0000313" key="3">
    <source>
        <dbReference type="EMBL" id="MCX2817899.1"/>
    </source>
</evidence>
<keyword evidence="4" id="KW-1185">Reference proteome</keyword>
<dbReference type="PANTHER" id="PTHR42831:SF1">
    <property type="entry name" value="FE-S PROTEIN MATURATION AUXILIARY FACTOR YITW"/>
    <property type="match status" value="1"/>
</dbReference>
<evidence type="ECO:0000259" key="2">
    <source>
        <dbReference type="Pfam" id="PF01883"/>
    </source>
</evidence>
<dbReference type="Proteomes" id="UP001149411">
    <property type="component" value="Unassembled WGS sequence"/>
</dbReference>
<organism evidence="3 4">
    <name type="scientific">Halorutilus salinus</name>
    <dbReference type="NCBI Taxonomy" id="2487751"/>
    <lineage>
        <taxon>Archaea</taxon>
        <taxon>Methanobacteriati</taxon>
        <taxon>Methanobacteriota</taxon>
        <taxon>Stenosarchaea group</taxon>
        <taxon>Halobacteria</taxon>
        <taxon>Halorutilales</taxon>
        <taxon>Halorutilaceae</taxon>
        <taxon>Halorutilus</taxon>
    </lineage>
</organism>
<dbReference type="RefSeq" id="WP_266085425.1">
    <property type="nucleotide sequence ID" value="NZ_RKLV01000001.1"/>
</dbReference>
<name>A0A9Q4C3Q4_9EURY</name>
<dbReference type="InterPro" id="IPR034904">
    <property type="entry name" value="FSCA_dom_sf"/>
</dbReference>
<dbReference type="Pfam" id="PF01883">
    <property type="entry name" value="FeS_assembly_P"/>
    <property type="match status" value="1"/>
</dbReference>
<sequence length="123" mass="13744">MVEESEPQTESQNDVDGEYDEIQDEILEELESVHDPEIPVNIVDLGLIYDMEFDDDGGVDIDMTLTSMGCPTADSIMREVELTAEQVDGVENVDVELVWQPPWTPEKVSDEGRTQLNAMGVNI</sequence>
<proteinExistence type="predicted"/>
<evidence type="ECO:0000256" key="1">
    <source>
        <dbReference type="SAM" id="MobiDB-lite"/>
    </source>
</evidence>
<comment type="caution">
    <text evidence="3">The sequence shown here is derived from an EMBL/GenBank/DDBJ whole genome shotgun (WGS) entry which is preliminary data.</text>
</comment>
<dbReference type="InterPro" id="IPR002744">
    <property type="entry name" value="MIP18-like"/>
</dbReference>
<feature type="region of interest" description="Disordered" evidence="1">
    <location>
        <begin position="1"/>
        <end position="21"/>
    </location>
</feature>
<feature type="domain" description="MIP18 family-like" evidence="2">
    <location>
        <begin position="24"/>
        <end position="95"/>
    </location>
</feature>
<evidence type="ECO:0000313" key="4">
    <source>
        <dbReference type="Proteomes" id="UP001149411"/>
    </source>
</evidence>
<accession>A0A9Q4C3Q4</accession>
<reference evidence="3" key="1">
    <citation type="submission" date="2022-09" db="EMBL/GenBank/DDBJ databases">
        <title>Haloadaptaus new haloarchaeum isolated from saline soil.</title>
        <authorList>
            <person name="Duran-Viseras A."/>
            <person name="Sanchez-Porro C."/>
            <person name="Ventosa A."/>
        </authorList>
    </citation>
    <scope>NUCLEOTIDE SEQUENCE</scope>
    <source>
        <strain evidence="3">F3-133</strain>
    </source>
</reference>
<gene>
    <name evidence="3" type="ORF">EGH25_00790</name>
</gene>
<dbReference type="AlphaFoldDB" id="A0A9Q4C3Q4"/>